<comment type="caution">
    <text evidence="3">The sequence shown here is derived from an EMBL/GenBank/DDBJ whole genome shotgun (WGS) entry which is preliminary data.</text>
</comment>
<dbReference type="Proteomes" id="UP000466535">
    <property type="component" value="Unassembled WGS sequence"/>
</dbReference>
<keyword evidence="2" id="KW-0812">Transmembrane</keyword>
<dbReference type="NCBIfam" id="NF009314">
    <property type="entry name" value="PRK12674.1-2"/>
    <property type="match status" value="1"/>
</dbReference>
<sequence length="152" mass="15653">MIESVRTGGAILFVALGLFFTFVSAVGVLRLPDIYSRSHTASQADTLGAGFTLAGVALVLGVTPVTIKTVLLLFFIFVTNPTAAHAVARAAHEEGIEPWTTDDDRTDRDLFAAAKGTAAVETADPGEPGPAGAEAEDVTPEETEPGDGGEPA</sequence>
<reference evidence="3 4" key="1">
    <citation type="submission" date="2019-12" db="EMBL/GenBank/DDBJ databases">
        <title>Isolation and characterization of three novel carbon monoxide-oxidizing members of Halobacteria from salione crusts and soils.</title>
        <authorList>
            <person name="Myers M.R."/>
            <person name="King G.M."/>
        </authorList>
    </citation>
    <scope>NUCLEOTIDE SEQUENCE [LARGE SCALE GENOMIC DNA]</scope>
    <source>
        <strain evidence="3 4">WSH3</strain>
    </source>
</reference>
<name>A0A6B0TCW9_9EURY</name>
<feature type="compositionally biased region" description="Low complexity" evidence="1">
    <location>
        <begin position="114"/>
        <end position="133"/>
    </location>
</feature>
<proteinExistence type="predicted"/>
<feature type="region of interest" description="Disordered" evidence="1">
    <location>
        <begin position="114"/>
        <end position="152"/>
    </location>
</feature>
<dbReference type="Pfam" id="PF03334">
    <property type="entry name" value="PhaG_MnhG_YufB"/>
    <property type="match status" value="1"/>
</dbReference>
<dbReference type="PANTHER" id="PTHR34703:SF1">
    <property type="entry name" value="ANTIPORTER SUBUNIT MNHG2-RELATED"/>
    <property type="match status" value="1"/>
</dbReference>
<keyword evidence="4" id="KW-1185">Reference proteome</keyword>
<dbReference type="AlphaFoldDB" id="A0A6B0TCW9"/>
<evidence type="ECO:0000313" key="4">
    <source>
        <dbReference type="Proteomes" id="UP000466535"/>
    </source>
</evidence>
<dbReference type="EMBL" id="WUUT01000008">
    <property type="protein sequence ID" value="MXR53081.1"/>
    <property type="molecule type" value="Genomic_DNA"/>
</dbReference>
<organism evidence="3 4">
    <name type="scientific">Halovenus carboxidivorans</name>
    <dbReference type="NCBI Taxonomy" id="2692199"/>
    <lineage>
        <taxon>Archaea</taxon>
        <taxon>Methanobacteriati</taxon>
        <taxon>Methanobacteriota</taxon>
        <taxon>Stenosarchaea group</taxon>
        <taxon>Halobacteria</taxon>
        <taxon>Halobacteriales</taxon>
        <taxon>Haloarculaceae</taxon>
        <taxon>Halovenus</taxon>
    </lineage>
</organism>
<dbReference type="PANTHER" id="PTHR34703">
    <property type="entry name" value="ANTIPORTER SUBUNIT MNHG2-RELATED"/>
    <property type="match status" value="1"/>
</dbReference>
<gene>
    <name evidence="3" type="ORF">GRX03_15900</name>
</gene>
<keyword evidence="2" id="KW-0472">Membrane</keyword>
<feature type="compositionally biased region" description="Acidic residues" evidence="1">
    <location>
        <begin position="134"/>
        <end position="152"/>
    </location>
</feature>
<accession>A0A6B0TCW9</accession>
<evidence type="ECO:0000256" key="2">
    <source>
        <dbReference type="SAM" id="Phobius"/>
    </source>
</evidence>
<protein>
    <submittedName>
        <fullName evidence="3">Na+/H+ antiporter subunit G</fullName>
    </submittedName>
</protein>
<evidence type="ECO:0000256" key="1">
    <source>
        <dbReference type="SAM" id="MobiDB-lite"/>
    </source>
</evidence>
<evidence type="ECO:0000313" key="3">
    <source>
        <dbReference type="EMBL" id="MXR53081.1"/>
    </source>
</evidence>
<feature type="transmembrane region" description="Helical" evidence="2">
    <location>
        <begin position="49"/>
        <end position="78"/>
    </location>
</feature>
<dbReference type="GO" id="GO:0015385">
    <property type="term" value="F:sodium:proton antiporter activity"/>
    <property type="evidence" value="ECO:0007669"/>
    <property type="project" value="TreeGrafter"/>
</dbReference>
<keyword evidence="2" id="KW-1133">Transmembrane helix</keyword>
<dbReference type="InterPro" id="IPR005133">
    <property type="entry name" value="PhaG_MnhG_YufB"/>
</dbReference>
<dbReference type="NCBIfam" id="TIGR01300">
    <property type="entry name" value="CPA3_mnhG_phaG"/>
    <property type="match status" value="1"/>
</dbReference>